<dbReference type="EMBL" id="JYDJ01000004">
    <property type="protein sequence ID" value="KRX50664.1"/>
    <property type="molecule type" value="Genomic_DNA"/>
</dbReference>
<evidence type="ECO:0000313" key="3">
    <source>
        <dbReference type="Proteomes" id="UP000055048"/>
    </source>
</evidence>
<name>A0A0V0UHT8_9BILA</name>
<gene>
    <name evidence="2" type="ORF">T05_6870</name>
</gene>
<dbReference type="AlphaFoldDB" id="A0A0V0UHT8"/>
<accession>A0A0V0UHT8</accession>
<evidence type="ECO:0000256" key="1">
    <source>
        <dbReference type="SAM" id="Phobius"/>
    </source>
</evidence>
<organism evidence="2 3">
    <name type="scientific">Trichinella murrelli</name>
    <dbReference type="NCBI Taxonomy" id="144512"/>
    <lineage>
        <taxon>Eukaryota</taxon>
        <taxon>Metazoa</taxon>
        <taxon>Ecdysozoa</taxon>
        <taxon>Nematoda</taxon>
        <taxon>Enoplea</taxon>
        <taxon>Dorylaimia</taxon>
        <taxon>Trichinellida</taxon>
        <taxon>Trichinellidae</taxon>
        <taxon>Trichinella</taxon>
    </lineage>
</organism>
<keyword evidence="1" id="KW-0812">Transmembrane</keyword>
<feature type="transmembrane region" description="Helical" evidence="1">
    <location>
        <begin position="195"/>
        <end position="217"/>
    </location>
</feature>
<evidence type="ECO:0000313" key="2">
    <source>
        <dbReference type="EMBL" id="KRX50664.1"/>
    </source>
</evidence>
<proteinExistence type="predicted"/>
<reference evidence="2 3" key="1">
    <citation type="submission" date="2015-01" db="EMBL/GenBank/DDBJ databases">
        <title>Evolution of Trichinella species and genotypes.</title>
        <authorList>
            <person name="Korhonen P.K."/>
            <person name="Edoardo P."/>
            <person name="Giuseppe L.R."/>
            <person name="Gasser R.B."/>
        </authorList>
    </citation>
    <scope>NUCLEOTIDE SEQUENCE [LARGE SCALE GENOMIC DNA]</scope>
    <source>
        <strain evidence="2">ISS417</strain>
    </source>
</reference>
<sequence length="241" mass="28539">MGTVRTFFCISRDRRNRELPITVQMLLRSRTLPGGNKPITLKRFLQYLGKYSFMKRATRSFWKVLRQINAYVLNKWLLKLQCAYLNTQGSSPSGTPLKWIDDGKFFDIVMRFLFILRTIVQYFLVLGNSIFLHFRSISIKLIKVVSLRKFWKVLRQINAYVSNKWPLKLPCAYLNTQESRPTGTPLKRIQSEKRFLFTLLTVVQYFLVLGNSIFLHFRPIWNKFIKVVSLRFAMCIKSSIY</sequence>
<keyword evidence="1" id="KW-0472">Membrane</keyword>
<dbReference type="Proteomes" id="UP000055048">
    <property type="component" value="Unassembled WGS sequence"/>
</dbReference>
<comment type="caution">
    <text evidence="2">The sequence shown here is derived from an EMBL/GenBank/DDBJ whole genome shotgun (WGS) entry which is preliminary data.</text>
</comment>
<protein>
    <submittedName>
        <fullName evidence="2">Uncharacterized protein</fullName>
    </submittedName>
</protein>
<keyword evidence="1" id="KW-1133">Transmembrane helix</keyword>
<keyword evidence="3" id="KW-1185">Reference proteome</keyword>
<feature type="transmembrane region" description="Helical" evidence="1">
    <location>
        <begin position="108"/>
        <end position="134"/>
    </location>
</feature>